<dbReference type="PANTHER" id="PTHR36840">
    <property type="entry name" value="BLL5714 PROTEIN"/>
    <property type="match status" value="1"/>
</dbReference>
<dbReference type="Proteomes" id="UP001595901">
    <property type="component" value="Unassembled WGS sequence"/>
</dbReference>
<accession>A0ABV8D070</accession>
<protein>
    <submittedName>
        <fullName evidence="2">Low temperature requirement protein A</fullName>
    </submittedName>
</protein>
<feature type="transmembrane region" description="Helical" evidence="1">
    <location>
        <begin position="12"/>
        <end position="31"/>
    </location>
</feature>
<feature type="transmembrane region" description="Helical" evidence="1">
    <location>
        <begin position="343"/>
        <end position="364"/>
    </location>
</feature>
<keyword evidence="1" id="KW-1133">Transmembrane helix</keyword>
<organism evidence="2 3">
    <name type="scientific">Streptococcus dentapri</name>
    <dbReference type="NCBI Taxonomy" id="573564"/>
    <lineage>
        <taxon>Bacteria</taxon>
        <taxon>Bacillati</taxon>
        <taxon>Bacillota</taxon>
        <taxon>Bacilli</taxon>
        <taxon>Lactobacillales</taxon>
        <taxon>Streptococcaceae</taxon>
        <taxon>Streptococcus</taxon>
    </lineage>
</organism>
<name>A0ABV8D070_9STRE</name>
<feature type="transmembrane region" description="Helical" evidence="1">
    <location>
        <begin position="37"/>
        <end position="56"/>
    </location>
</feature>
<feature type="transmembrane region" description="Helical" evidence="1">
    <location>
        <begin position="315"/>
        <end position="337"/>
    </location>
</feature>
<proteinExistence type="predicted"/>
<feature type="transmembrane region" description="Helical" evidence="1">
    <location>
        <begin position="257"/>
        <end position="277"/>
    </location>
</feature>
<reference evidence="3" key="1">
    <citation type="journal article" date="2019" name="Int. J. Syst. Evol. Microbiol.">
        <title>The Global Catalogue of Microorganisms (GCM) 10K type strain sequencing project: providing services to taxonomists for standard genome sequencing and annotation.</title>
        <authorList>
            <consortium name="The Broad Institute Genomics Platform"/>
            <consortium name="The Broad Institute Genome Sequencing Center for Infectious Disease"/>
            <person name="Wu L."/>
            <person name="Ma J."/>
        </authorList>
    </citation>
    <scope>NUCLEOTIDE SEQUENCE [LARGE SCALE GENOMIC DNA]</scope>
    <source>
        <strain evidence="3">CCUG 58728</strain>
    </source>
</reference>
<dbReference type="Pfam" id="PF06772">
    <property type="entry name" value="LtrA"/>
    <property type="match status" value="1"/>
</dbReference>
<keyword evidence="1" id="KW-0812">Transmembrane</keyword>
<sequence length="390" mass="44554">MHKKVELTELFYDLVFVYAISQMTEFIHHLHHGVIPLANIYSGILALVILVNTWMIETIFTNRYGSNSLLDIGFMVVNMGAMLYLANTFTVEDAARNYLPFVSVVGVASLTLLLQYIVCYKRTNDLVTRQTTKGFIGILSFRLVMIVISLFLPFYIGVTVFATGIALSTFYPLFQLKQKEVTPVDFPHLLERVTLLVIIMFGEMIISVAPTFTINSFNIYSVLLLLIIVALFFFYIIEFDHVIDEKQKNISGYALIYLHYPIFMGISMVTVSLTFLHEAQLENSWFVIGFLYTGLAIFYLAILAHKGYNKASHSYSKALLAGLCLTYSIGLLLSLVFRHDAQALIVILFVLTFLMADFFLVFNVRRMAKNMGIRKREFVLGDPDRYRKDK</sequence>
<feature type="transmembrane region" description="Helical" evidence="1">
    <location>
        <begin position="219"/>
        <end position="237"/>
    </location>
</feature>
<feature type="transmembrane region" description="Helical" evidence="1">
    <location>
        <begin position="283"/>
        <end position="303"/>
    </location>
</feature>
<dbReference type="EMBL" id="JBHSAC010000026">
    <property type="protein sequence ID" value="MFC3931769.1"/>
    <property type="molecule type" value="Genomic_DNA"/>
</dbReference>
<dbReference type="PANTHER" id="PTHR36840:SF1">
    <property type="entry name" value="BLL5714 PROTEIN"/>
    <property type="match status" value="1"/>
</dbReference>
<evidence type="ECO:0000313" key="3">
    <source>
        <dbReference type="Proteomes" id="UP001595901"/>
    </source>
</evidence>
<dbReference type="InterPro" id="IPR010640">
    <property type="entry name" value="Low_temperature_requirement_A"/>
</dbReference>
<evidence type="ECO:0000313" key="2">
    <source>
        <dbReference type="EMBL" id="MFC3931769.1"/>
    </source>
</evidence>
<feature type="transmembrane region" description="Helical" evidence="1">
    <location>
        <begin position="98"/>
        <end position="119"/>
    </location>
</feature>
<dbReference type="RefSeq" id="WP_380430343.1">
    <property type="nucleotide sequence ID" value="NZ_JBHSAC010000026.1"/>
</dbReference>
<evidence type="ECO:0000256" key="1">
    <source>
        <dbReference type="SAM" id="Phobius"/>
    </source>
</evidence>
<feature type="transmembrane region" description="Helical" evidence="1">
    <location>
        <begin position="68"/>
        <end position="86"/>
    </location>
</feature>
<keyword evidence="1" id="KW-0472">Membrane</keyword>
<keyword evidence="3" id="KW-1185">Reference proteome</keyword>
<comment type="caution">
    <text evidence="2">The sequence shown here is derived from an EMBL/GenBank/DDBJ whole genome shotgun (WGS) entry which is preliminary data.</text>
</comment>
<gene>
    <name evidence="2" type="ORF">ACFOSE_03040</name>
</gene>